<feature type="transmembrane region" description="Helical" evidence="1">
    <location>
        <begin position="310"/>
        <end position="336"/>
    </location>
</feature>
<name>A0ABZ3J5T6_SPOA4</name>
<feature type="domain" description="DUF112" evidence="2">
    <location>
        <begin position="14"/>
        <end position="433"/>
    </location>
</feature>
<dbReference type="RefSeq" id="WP_093796066.1">
    <property type="nucleotide sequence ID" value="NZ_CP155571.1"/>
</dbReference>
<evidence type="ECO:0000313" key="4">
    <source>
        <dbReference type="Proteomes" id="UP000216052"/>
    </source>
</evidence>
<accession>A0ABZ3J5T6</accession>
<evidence type="ECO:0000313" key="3">
    <source>
        <dbReference type="EMBL" id="XFO73749.1"/>
    </source>
</evidence>
<feature type="transmembrane region" description="Helical" evidence="1">
    <location>
        <begin position="357"/>
        <end position="376"/>
    </location>
</feature>
<dbReference type="Proteomes" id="UP000216052">
    <property type="component" value="Chromosome"/>
</dbReference>
<proteinExistence type="predicted"/>
<dbReference type="InterPro" id="IPR002823">
    <property type="entry name" value="DUF112_TM"/>
</dbReference>
<keyword evidence="4" id="KW-1185">Reference proteome</keyword>
<feature type="transmembrane region" description="Helical" evidence="1">
    <location>
        <begin position="164"/>
        <end position="182"/>
    </location>
</feature>
<keyword evidence="1" id="KW-0472">Membrane</keyword>
<gene>
    <name evidence="3" type="ORF">SPACI_038560</name>
</gene>
<organism evidence="3 4">
    <name type="scientific">Sporomusa acidovorans (strain ATCC 49682 / DSM 3132 / Mol)</name>
    <dbReference type="NCBI Taxonomy" id="1123286"/>
    <lineage>
        <taxon>Bacteria</taxon>
        <taxon>Bacillati</taxon>
        <taxon>Bacillota</taxon>
        <taxon>Negativicutes</taxon>
        <taxon>Selenomonadales</taxon>
        <taxon>Sporomusaceae</taxon>
        <taxon>Sporomusa</taxon>
    </lineage>
</organism>
<protein>
    <recommendedName>
        <fullName evidence="2">DUF112 domain-containing protein</fullName>
    </recommendedName>
</protein>
<feature type="transmembrane region" description="Helical" evidence="1">
    <location>
        <begin position="6"/>
        <end position="30"/>
    </location>
</feature>
<feature type="transmembrane region" description="Helical" evidence="1">
    <location>
        <begin position="110"/>
        <end position="132"/>
    </location>
</feature>
<dbReference type="Pfam" id="PF01970">
    <property type="entry name" value="TctA"/>
    <property type="match status" value="1"/>
</dbReference>
<keyword evidence="1" id="KW-0812">Transmembrane</keyword>
<sequence>MVESVIFHDILWGLAAALMGGIMFSFVGLISGTSETASIAPVTLLVVLLGFPPVAVFCFLIAAVIAKHITHSVPTALLGVPGDTMAVPLLEHATAMRNIGAPHISLQKMISGGVLAAFLSVPISVGFASLLAPYADIVKSWAGLLFTVMAVFIAYTSKGKWTSVVILIPLSFLFVGLNKIAVAANGSGVTMCFFLGIATGPMFLDLITVMSPAAKATLVTKTPREFRLAPDLKNWNGFFPNPLKILTMKQKWYTLLICLASAPLFTFSTVGITVTTGEIISSRVKGFYERLTTCLAVMNASTESTYLAEILIPLIAFGLPMTPISMGVAFPLFNAPPIFTIKPEMHNLHTIMTTSEFLWYGLLSVAVAAFISYPLTMNYAHRASVWIMKHVSQESIIAMFAGLVVVASCYEAGFVGLAITVTVAVVGGCLNKFFGVNMGVQFMAIYASTWIMAKLFGLN</sequence>
<feature type="transmembrane region" description="Helical" evidence="1">
    <location>
        <begin position="396"/>
        <end position="426"/>
    </location>
</feature>
<feature type="transmembrane region" description="Helical" evidence="1">
    <location>
        <begin position="252"/>
        <end position="274"/>
    </location>
</feature>
<feature type="transmembrane region" description="Helical" evidence="1">
    <location>
        <begin position="42"/>
        <end position="66"/>
    </location>
</feature>
<keyword evidence="1" id="KW-1133">Transmembrane helix</keyword>
<evidence type="ECO:0000259" key="2">
    <source>
        <dbReference type="Pfam" id="PF01970"/>
    </source>
</evidence>
<feature type="transmembrane region" description="Helical" evidence="1">
    <location>
        <begin position="433"/>
        <end position="453"/>
    </location>
</feature>
<dbReference type="EMBL" id="CP155571">
    <property type="protein sequence ID" value="XFO73749.1"/>
    <property type="molecule type" value="Genomic_DNA"/>
</dbReference>
<evidence type="ECO:0000256" key="1">
    <source>
        <dbReference type="SAM" id="Phobius"/>
    </source>
</evidence>
<feature type="transmembrane region" description="Helical" evidence="1">
    <location>
        <begin position="138"/>
        <end position="157"/>
    </location>
</feature>
<feature type="transmembrane region" description="Helical" evidence="1">
    <location>
        <begin position="188"/>
        <end position="207"/>
    </location>
</feature>
<reference evidence="3" key="1">
    <citation type="submission" date="2024-05" db="EMBL/GenBank/DDBJ databases">
        <title>Isolation and characterization of Sporomusa carbonis sp. nov., a carboxydotrophic hydrogenogen in the genus of Sporomusa isolated from a charcoal burning pile.</title>
        <authorList>
            <person name="Boeer T."/>
            <person name="Rosenbaum F."/>
            <person name="Eysell L."/>
            <person name="Mueller V."/>
            <person name="Daniel R."/>
            <person name="Poehlein A."/>
        </authorList>
    </citation>
    <scope>NUCLEOTIDE SEQUENCE [LARGE SCALE GENOMIC DNA]</scope>
    <source>
        <strain evidence="3">DSM 3132</strain>
    </source>
</reference>